<dbReference type="AlphaFoldDB" id="A0ABD5ELU4"/>
<comment type="caution">
    <text evidence="1">The sequence shown here is derived from an EMBL/GenBank/DDBJ whole genome shotgun (WGS) entry which is preliminary data.</text>
</comment>
<reference evidence="2" key="1">
    <citation type="submission" date="2023-07" db="EMBL/GenBank/DDBJ databases">
        <title>30 novel species of actinomycetes from the DSMZ collection.</title>
        <authorList>
            <person name="Nouioui I."/>
        </authorList>
    </citation>
    <scope>NUCLEOTIDE SEQUENCE [LARGE SCALE GENOMIC DNA]</scope>
    <source>
        <strain evidence="2">DSM 41981</strain>
    </source>
</reference>
<evidence type="ECO:0000313" key="2">
    <source>
        <dbReference type="Proteomes" id="UP001183535"/>
    </source>
</evidence>
<dbReference type="RefSeq" id="WP_093824372.1">
    <property type="nucleotide sequence ID" value="NZ_JAVRES010000004.1"/>
</dbReference>
<proteinExistence type="predicted"/>
<keyword evidence="2" id="KW-1185">Reference proteome</keyword>
<name>A0ABD5ELU4_9ACTN</name>
<sequence length="154" mass="17644">MLTPAVHHQEDFLGRLSTTLEGRGWDPEYVTNSEAKITFPDPETSHPMRFSEFWLSWRLDRGYTAYGVGDDIGSPWRARLLVDPDASPETVAAAADQEMHLLWHCDQQRSLRDLSERNRLLSAMEVRMMELGRRLIVTPRAIRAALVPSGRWTP</sequence>
<dbReference type="Proteomes" id="UP001183535">
    <property type="component" value="Unassembled WGS sequence"/>
</dbReference>
<dbReference type="EMBL" id="JAVRES010000004">
    <property type="protein sequence ID" value="MDT0435631.1"/>
    <property type="molecule type" value="Genomic_DNA"/>
</dbReference>
<accession>A0ABD5ELU4</accession>
<gene>
    <name evidence="1" type="ORF">RM877_13145</name>
</gene>
<organism evidence="1 2">
    <name type="scientific">Streptomyces doudnae</name>
    <dbReference type="NCBI Taxonomy" id="3075536"/>
    <lineage>
        <taxon>Bacteria</taxon>
        <taxon>Bacillati</taxon>
        <taxon>Actinomycetota</taxon>
        <taxon>Actinomycetes</taxon>
        <taxon>Kitasatosporales</taxon>
        <taxon>Streptomycetaceae</taxon>
        <taxon>Streptomyces</taxon>
    </lineage>
</organism>
<evidence type="ECO:0000313" key="1">
    <source>
        <dbReference type="EMBL" id="MDT0435631.1"/>
    </source>
</evidence>
<protein>
    <submittedName>
        <fullName evidence="1">Uncharacterized protein</fullName>
    </submittedName>
</protein>